<keyword evidence="7" id="KW-1185">Reference proteome</keyword>
<protein>
    <submittedName>
        <fullName evidence="6">Protein phosphatase 1 regulatory subunit 35 C-terminus</fullName>
    </submittedName>
</protein>
<evidence type="ECO:0000313" key="6">
    <source>
        <dbReference type="EMBL" id="KAK9739317.1"/>
    </source>
</evidence>
<evidence type="ECO:0000256" key="3">
    <source>
        <dbReference type="ARBA" id="ARBA00023212"/>
    </source>
</evidence>
<evidence type="ECO:0000259" key="5">
    <source>
        <dbReference type="Pfam" id="PF15503"/>
    </source>
</evidence>
<dbReference type="EMBL" id="JASPKY010000076">
    <property type="protein sequence ID" value="KAK9739317.1"/>
    <property type="molecule type" value="Genomic_DNA"/>
</dbReference>
<keyword evidence="2" id="KW-0963">Cytoplasm</keyword>
<evidence type="ECO:0000256" key="1">
    <source>
        <dbReference type="ARBA" id="ARBA00004114"/>
    </source>
</evidence>
<dbReference type="Proteomes" id="UP001458880">
    <property type="component" value="Unassembled WGS sequence"/>
</dbReference>
<comment type="subcellular location">
    <subcellularLocation>
        <location evidence="1">Cytoplasm</location>
        <location evidence="1">Cytoskeleton</location>
        <location evidence="1">Microtubule organizing center</location>
        <location evidence="1">Centrosome</location>
        <location evidence="1">Centriole</location>
    </subcellularLocation>
</comment>
<name>A0AAW1LZN5_POPJA</name>
<reference evidence="6 7" key="1">
    <citation type="journal article" date="2024" name="BMC Genomics">
        <title>De novo assembly and annotation of Popillia japonica's genome with initial clues to its potential as an invasive pest.</title>
        <authorList>
            <person name="Cucini C."/>
            <person name="Boschi S."/>
            <person name="Funari R."/>
            <person name="Cardaioli E."/>
            <person name="Iannotti N."/>
            <person name="Marturano G."/>
            <person name="Paoli F."/>
            <person name="Bruttini M."/>
            <person name="Carapelli A."/>
            <person name="Frati F."/>
            <person name="Nardi F."/>
        </authorList>
    </citation>
    <scope>NUCLEOTIDE SEQUENCE [LARGE SCALE GENOMIC DNA]</scope>
    <source>
        <strain evidence="6">DMR45628</strain>
    </source>
</reference>
<dbReference type="GO" id="GO:0005814">
    <property type="term" value="C:centriole"/>
    <property type="evidence" value="ECO:0007669"/>
    <property type="project" value="UniProtKB-SubCell"/>
</dbReference>
<sequence>MWVFNVDHGHLIFLYFCIGMNIKEKTSYRKILVRNTEHTLPEVQVKQSDTHIKSIKKPQKPAIHSKKIHNNNKIESKFDHPQSHSSEHIAQKMKAVERMTKKRVKSTSDIDKNQHLIVEEKVTKQVNFPYEQPIYKDLIPLCVKMQSQPMITSRKPLPLKDKEPNLNDFFTPRKIPEYMFNVSNQINNIGQMRQYRGLKLYRTMESWSEDM</sequence>
<evidence type="ECO:0000313" key="7">
    <source>
        <dbReference type="Proteomes" id="UP001458880"/>
    </source>
</evidence>
<comment type="similarity">
    <text evidence="4">Belongs to the PPP1R35 family.</text>
</comment>
<feature type="domain" description="Protein phosphatase 1 regulatory subunit 35 C-terminal" evidence="5">
    <location>
        <begin position="83"/>
        <end position="175"/>
    </location>
</feature>
<dbReference type="InterPro" id="IPR029135">
    <property type="entry name" value="PPP1R35_C"/>
</dbReference>
<gene>
    <name evidence="6" type="ORF">QE152_g9097</name>
</gene>
<proteinExistence type="inferred from homology"/>
<dbReference type="AlphaFoldDB" id="A0AAW1LZN5"/>
<dbReference type="Pfam" id="PF15503">
    <property type="entry name" value="PPP1R35_C"/>
    <property type="match status" value="1"/>
</dbReference>
<comment type="caution">
    <text evidence="6">The sequence shown here is derived from an EMBL/GenBank/DDBJ whole genome shotgun (WGS) entry which is preliminary data.</text>
</comment>
<evidence type="ECO:0000256" key="2">
    <source>
        <dbReference type="ARBA" id="ARBA00022490"/>
    </source>
</evidence>
<organism evidence="6 7">
    <name type="scientific">Popillia japonica</name>
    <name type="common">Japanese beetle</name>
    <dbReference type="NCBI Taxonomy" id="7064"/>
    <lineage>
        <taxon>Eukaryota</taxon>
        <taxon>Metazoa</taxon>
        <taxon>Ecdysozoa</taxon>
        <taxon>Arthropoda</taxon>
        <taxon>Hexapoda</taxon>
        <taxon>Insecta</taxon>
        <taxon>Pterygota</taxon>
        <taxon>Neoptera</taxon>
        <taxon>Endopterygota</taxon>
        <taxon>Coleoptera</taxon>
        <taxon>Polyphaga</taxon>
        <taxon>Scarabaeiformia</taxon>
        <taxon>Scarabaeidae</taxon>
        <taxon>Rutelinae</taxon>
        <taxon>Popillia</taxon>
    </lineage>
</organism>
<keyword evidence="3" id="KW-0206">Cytoskeleton</keyword>
<accession>A0AAW1LZN5</accession>
<evidence type="ECO:0000256" key="4">
    <source>
        <dbReference type="ARBA" id="ARBA00029452"/>
    </source>
</evidence>